<dbReference type="PANTHER" id="PTHR13027">
    <property type="entry name" value="SAND PROTEIN-RELATED"/>
    <property type="match status" value="1"/>
</dbReference>
<comment type="function">
    <text evidence="1">Plays an important role in membrane trafficking through the secretory apparatus.</text>
</comment>
<protein>
    <recommendedName>
        <fullName evidence="1">Vacuolar fusion protein MON1 homolog</fullName>
    </recommendedName>
</protein>
<dbReference type="Proteomes" id="UP001372338">
    <property type="component" value="Unassembled WGS sequence"/>
</dbReference>
<gene>
    <name evidence="2" type="ORF">RIF29_34794</name>
</gene>
<accession>A0AAN9EF09</accession>
<dbReference type="PANTHER" id="PTHR13027:SF7">
    <property type="entry name" value="VACUOLAR FUSION PROTEIN MON1 HOMOLOG"/>
    <property type="match status" value="1"/>
</dbReference>
<dbReference type="EMBL" id="JAYWIO010000007">
    <property type="protein sequence ID" value="KAK7251518.1"/>
    <property type="molecule type" value="Genomic_DNA"/>
</dbReference>
<reference evidence="2 3" key="1">
    <citation type="submission" date="2024-01" db="EMBL/GenBank/DDBJ databases">
        <title>The genomes of 5 underutilized Papilionoideae crops provide insights into root nodulation and disease resistanc.</title>
        <authorList>
            <person name="Yuan L."/>
        </authorList>
    </citation>
    <scope>NUCLEOTIDE SEQUENCE [LARGE SCALE GENOMIC DNA]</scope>
    <source>
        <strain evidence="2">ZHUSHIDOU_FW_LH</strain>
        <tissue evidence="2">Leaf</tissue>
    </source>
</reference>
<proteinExistence type="inferred from homology"/>
<name>A0AAN9EF09_CROPI</name>
<sequence>MYILICIETVLLKSNVLGEVQRSLLDGGMRVEYLPPLPRTGSSSHFGQNRFPSYSSESLREPNPDIGGVAGLWHFIYRSINLDQYESSEFSSPINTHKQQKRLLCYCDLFALLQHATPNLVDDIVRSVS</sequence>
<comment type="caution">
    <text evidence="2">The sequence shown here is derived from an EMBL/GenBank/DDBJ whole genome shotgun (WGS) entry which is preliminary data.</text>
</comment>
<dbReference type="InterPro" id="IPR004353">
    <property type="entry name" value="Mon1"/>
</dbReference>
<evidence type="ECO:0000313" key="2">
    <source>
        <dbReference type="EMBL" id="KAK7251518.1"/>
    </source>
</evidence>
<evidence type="ECO:0000256" key="1">
    <source>
        <dbReference type="RuleBase" id="RU367048"/>
    </source>
</evidence>
<evidence type="ECO:0000313" key="3">
    <source>
        <dbReference type="Proteomes" id="UP001372338"/>
    </source>
</evidence>
<organism evidence="2 3">
    <name type="scientific">Crotalaria pallida</name>
    <name type="common">Smooth rattlebox</name>
    <name type="synonym">Crotalaria striata</name>
    <dbReference type="NCBI Taxonomy" id="3830"/>
    <lineage>
        <taxon>Eukaryota</taxon>
        <taxon>Viridiplantae</taxon>
        <taxon>Streptophyta</taxon>
        <taxon>Embryophyta</taxon>
        <taxon>Tracheophyta</taxon>
        <taxon>Spermatophyta</taxon>
        <taxon>Magnoliopsida</taxon>
        <taxon>eudicotyledons</taxon>
        <taxon>Gunneridae</taxon>
        <taxon>Pentapetalae</taxon>
        <taxon>rosids</taxon>
        <taxon>fabids</taxon>
        <taxon>Fabales</taxon>
        <taxon>Fabaceae</taxon>
        <taxon>Papilionoideae</taxon>
        <taxon>50 kb inversion clade</taxon>
        <taxon>genistoids sensu lato</taxon>
        <taxon>core genistoids</taxon>
        <taxon>Crotalarieae</taxon>
        <taxon>Crotalaria</taxon>
    </lineage>
</organism>
<comment type="similarity">
    <text evidence="1">Belongs to the MON1/SAND family.</text>
</comment>
<dbReference type="AlphaFoldDB" id="A0AAN9EF09"/>
<keyword evidence="3" id="KW-1185">Reference proteome</keyword>
<dbReference type="GO" id="GO:0006623">
    <property type="term" value="P:protein targeting to vacuole"/>
    <property type="evidence" value="ECO:0007669"/>
    <property type="project" value="UniProtKB-UniRule"/>
</dbReference>